<dbReference type="GO" id="GO:0005829">
    <property type="term" value="C:cytosol"/>
    <property type="evidence" value="ECO:0007669"/>
    <property type="project" value="TreeGrafter"/>
</dbReference>
<dbReference type="InterPro" id="IPR002761">
    <property type="entry name" value="Diphthami_syn_dom"/>
</dbReference>
<name>A0A8T4L492_9ARCH</name>
<dbReference type="CDD" id="cd01991">
    <property type="entry name" value="Asn_synthase_B_C"/>
    <property type="match status" value="1"/>
</dbReference>
<dbReference type="PROSITE" id="PS51278">
    <property type="entry name" value="GATASE_TYPE_2"/>
    <property type="match status" value="1"/>
</dbReference>
<reference evidence="5" key="2">
    <citation type="submission" date="2021-05" db="EMBL/GenBank/DDBJ databases">
        <title>Protein family content uncovers lineage relationships and bacterial pathway maintenance mechanisms in DPANN archaea.</title>
        <authorList>
            <person name="Castelle C.J."/>
            <person name="Meheust R."/>
            <person name="Jaffe A.L."/>
            <person name="Seitz K."/>
            <person name="Gong X."/>
            <person name="Baker B.J."/>
            <person name="Banfield J.F."/>
        </authorList>
    </citation>
    <scope>NUCLEOTIDE SEQUENCE</scope>
    <source>
        <strain evidence="5">RIFCSPLOWO2_01_FULL_AR10_48_17</strain>
    </source>
</reference>
<proteinExistence type="predicted"/>
<sequence length="711" mass="79250">MCGIIGVFNDPFAGKKLVVGMQTIQHRGTDQYGLYAGTVTYHAKKPVFPVKKTQNAIGHCLHSIVSYQEQPLVGKGALVANCELYNWKELAKKHKIDAQNDAELLFKLLEKTPSNRMETLLAELDGDYAFAYWKENRVFLCRDPVGVKPIWYALENNRFGFASEAKALYAMGFSKPVEQNPRHLFCYDLIHHRLDNRSWFEFTSPVAFTPDTEHTLLEFEKIFLNAVKKRIPAKPFGILFSGGIDSVIIAAACKRLGHTPALFFGCISDLDLPEPSDQKAAEDAAAELGLTLEVHSVSLSKAPALFARLVSLIESTDPVKIAVATGIDLASQKAHEKGCKVVFSGLGSDELFGGYARQEKSPQNAYLDSISYLRKAYEKDLYRDDVLTMHHHVELRVPYYDRELIPFALQLPDTLKISAPHRKVILRKLAHHWKLSPAIENRPKKAGQYGSNADKTLEKIAKKEKYPSKSAYLASLGPKTNIPVAALISGGKDSWLAATILAERNYPLSCLVSLQSQNPDSYMFHTPNISAVKLQARASRIPLVVQTTPGTKEKELDDLRVALVKAKEKYGIQGVVNGALYSNYQRSRIEKICDELGLKSFSPLWHVDQTQELVELLSRSFSLVFSSIACQGLTRDWLGKPLDPAKIAELSNLHKKLGVNVAGEGGEYESLVLDCPLFSKKIRVDQATITMQNENTGRYDIQKAVLIPKKH</sequence>
<dbReference type="EC" id="6.3.1.14" evidence="5"/>
<organism evidence="5 6">
    <name type="scientific">Candidatus Iainarchaeum sp</name>
    <dbReference type="NCBI Taxonomy" id="3101447"/>
    <lineage>
        <taxon>Archaea</taxon>
        <taxon>Candidatus Iainarchaeota</taxon>
        <taxon>Candidatus Iainarchaeia</taxon>
        <taxon>Candidatus Iainarchaeales</taxon>
        <taxon>Candidatus Iainarchaeaceae</taxon>
        <taxon>Candidatus Iainarchaeum</taxon>
    </lineage>
</organism>
<dbReference type="Proteomes" id="UP000675968">
    <property type="component" value="Unassembled WGS sequence"/>
</dbReference>
<dbReference type="InterPro" id="IPR001962">
    <property type="entry name" value="Asn_synthase"/>
</dbReference>
<dbReference type="Pfam" id="PF00733">
    <property type="entry name" value="Asn_synthase"/>
    <property type="match status" value="2"/>
</dbReference>
<dbReference type="Pfam" id="PF13537">
    <property type="entry name" value="GATase_7"/>
    <property type="match status" value="1"/>
</dbReference>
<keyword evidence="2" id="KW-0547">Nucleotide-binding</keyword>
<dbReference type="InterPro" id="IPR050795">
    <property type="entry name" value="Asn_Synthetase"/>
</dbReference>
<dbReference type="GO" id="GO:0005524">
    <property type="term" value="F:ATP binding"/>
    <property type="evidence" value="ECO:0007669"/>
    <property type="project" value="UniProtKB-KW"/>
</dbReference>
<dbReference type="InterPro" id="IPR022427">
    <property type="entry name" value="MJ0570_ATP-bd"/>
</dbReference>
<dbReference type="SUPFAM" id="SSF56235">
    <property type="entry name" value="N-terminal nucleophile aminohydrolases (Ntn hydrolases)"/>
    <property type="match status" value="1"/>
</dbReference>
<dbReference type="GO" id="GO:0017178">
    <property type="term" value="F:diphthine-ammonia ligase activity"/>
    <property type="evidence" value="ECO:0007669"/>
    <property type="project" value="UniProtKB-EC"/>
</dbReference>
<feature type="domain" description="Glutamine amidotransferase type-2" evidence="4">
    <location>
        <begin position="2"/>
        <end position="190"/>
    </location>
</feature>
<gene>
    <name evidence="5" type="ORF">J4215_01910</name>
</gene>
<dbReference type="NCBIfam" id="TIGR03679">
    <property type="entry name" value="arCOG00187"/>
    <property type="match status" value="1"/>
</dbReference>
<comment type="caution">
    <text evidence="5">The sequence shown here is derived from an EMBL/GenBank/DDBJ whole genome shotgun (WGS) entry which is preliminary data.</text>
</comment>
<keyword evidence="3" id="KW-0067">ATP-binding</keyword>
<evidence type="ECO:0000313" key="5">
    <source>
        <dbReference type="EMBL" id="MBS3061314.1"/>
    </source>
</evidence>
<dbReference type="InterPro" id="IPR014729">
    <property type="entry name" value="Rossmann-like_a/b/a_fold"/>
</dbReference>
<dbReference type="NCBIfam" id="TIGR00290">
    <property type="entry name" value="MJ0570_dom"/>
    <property type="match status" value="1"/>
</dbReference>
<dbReference type="Gene3D" id="3.40.50.620">
    <property type="entry name" value="HUPs"/>
    <property type="match status" value="2"/>
</dbReference>
<dbReference type="PANTHER" id="PTHR11772">
    <property type="entry name" value="ASPARAGINE SYNTHETASE"/>
    <property type="match status" value="1"/>
</dbReference>
<dbReference type="Gene3D" id="3.90.1490.10">
    <property type="entry name" value="putative n-type atp pyrophosphatase, domain 2"/>
    <property type="match status" value="1"/>
</dbReference>
<dbReference type="Pfam" id="PF01902">
    <property type="entry name" value="Diphthami_syn_2"/>
    <property type="match status" value="1"/>
</dbReference>
<dbReference type="InterPro" id="IPR017932">
    <property type="entry name" value="GATase_2_dom"/>
</dbReference>
<dbReference type="EMBL" id="JAGVWC010000008">
    <property type="protein sequence ID" value="MBS3061314.1"/>
    <property type="molecule type" value="Genomic_DNA"/>
</dbReference>
<dbReference type="GO" id="GO:0004066">
    <property type="term" value="F:asparagine synthase (glutamine-hydrolyzing) activity"/>
    <property type="evidence" value="ECO:0007669"/>
    <property type="project" value="InterPro"/>
</dbReference>
<keyword evidence="1 5" id="KW-0436">Ligase</keyword>
<protein>
    <submittedName>
        <fullName evidence="5">Diphthine--ammonia ligase</fullName>
        <ecNumber evidence="5">6.3.1.14</ecNumber>
    </submittedName>
</protein>
<evidence type="ECO:0000256" key="1">
    <source>
        <dbReference type="ARBA" id="ARBA00022598"/>
    </source>
</evidence>
<evidence type="ECO:0000256" key="2">
    <source>
        <dbReference type="ARBA" id="ARBA00022741"/>
    </source>
</evidence>
<reference evidence="5" key="1">
    <citation type="submission" date="2021-03" db="EMBL/GenBank/DDBJ databases">
        <authorList>
            <person name="Jaffe A."/>
        </authorList>
    </citation>
    <scope>NUCLEOTIDE SEQUENCE</scope>
    <source>
        <strain evidence="5">RIFCSPLOWO2_01_FULL_AR10_48_17</strain>
    </source>
</reference>
<dbReference type="AlphaFoldDB" id="A0A8T4L492"/>
<dbReference type="CDD" id="cd01994">
    <property type="entry name" value="AANH_PF0828-like"/>
    <property type="match status" value="1"/>
</dbReference>
<dbReference type="InterPro" id="IPR029055">
    <property type="entry name" value="Ntn_hydrolases_N"/>
</dbReference>
<dbReference type="GO" id="GO:0006529">
    <property type="term" value="P:asparagine biosynthetic process"/>
    <property type="evidence" value="ECO:0007669"/>
    <property type="project" value="InterPro"/>
</dbReference>
<evidence type="ECO:0000259" key="4">
    <source>
        <dbReference type="PROSITE" id="PS51278"/>
    </source>
</evidence>
<evidence type="ECO:0000313" key="6">
    <source>
        <dbReference type="Proteomes" id="UP000675968"/>
    </source>
</evidence>
<accession>A0A8T4L492</accession>
<dbReference type="Gene3D" id="3.60.20.10">
    <property type="entry name" value="Glutamine Phosphoribosylpyrophosphate, subunit 1, domain 1"/>
    <property type="match status" value="1"/>
</dbReference>
<dbReference type="PANTHER" id="PTHR11772:SF2">
    <property type="entry name" value="ASPARAGINE SYNTHETASE [GLUTAMINE-HYDROLYZING]"/>
    <property type="match status" value="1"/>
</dbReference>
<evidence type="ECO:0000256" key="3">
    <source>
        <dbReference type="ARBA" id="ARBA00022840"/>
    </source>
</evidence>
<dbReference type="SUPFAM" id="SSF52402">
    <property type="entry name" value="Adenine nucleotide alpha hydrolases-like"/>
    <property type="match status" value="2"/>
</dbReference>